<evidence type="ECO:0000313" key="4">
    <source>
        <dbReference type="Proteomes" id="UP001152803"/>
    </source>
</evidence>
<feature type="chain" id="PRO_5040207609" evidence="2">
    <location>
        <begin position="22"/>
        <end position="495"/>
    </location>
</feature>
<organism evidence="3 4">
    <name type="scientific">Conger conger</name>
    <name type="common">Conger eel</name>
    <name type="synonym">Muraena conger</name>
    <dbReference type="NCBI Taxonomy" id="82655"/>
    <lineage>
        <taxon>Eukaryota</taxon>
        <taxon>Metazoa</taxon>
        <taxon>Chordata</taxon>
        <taxon>Craniata</taxon>
        <taxon>Vertebrata</taxon>
        <taxon>Euteleostomi</taxon>
        <taxon>Actinopterygii</taxon>
        <taxon>Neopterygii</taxon>
        <taxon>Teleostei</taxon>
        <taxon>Anguilliformes</taxon>
        <taxon>Congridae</taxon>
        <taxon>Conger</taxon>
    </lineage>
</organism>
<keyword evidence="4" id="KW-1185">Reference proteome</keyword>
<feature type="signal peptide" evidence="2">
    <location>
        <begin position="1"/>
        <end position="21"/>
    </location>
</feature>
<feature type="compositionally biased region" description="Low complexity" evidence="1">
    <location>
        <begin position="101"/>
        <end position="114"/>
    </location>
</feature>
<name>A0A9Q1HWV7_CONCO</name>
<dbReference type="OrthoDB" id="8962950at2759"/>
<dbReference type="AlphaFoldDB" id="A0A9Q1HWV7"/>
<evidence type="ECO:0000313" key="3">
    <source>
        <dbReference type="EMBL" id="KAJ8267641.1"/>
    </source>
</evidence>
<feature type="region of interest" description="Disordered" evidence="1">
    <location>
        <begin position="281"/>
        <end position="301"/>
    </location>
</feature>
<keyword evidence="2" id="KW-0732">Signal</keyword>
<gene>
    <name evidence="3" type="ORF">COCON_G00128130</name>
</gene>
<reference evidence="3" key="1">
    <citation type="journal article" date="2023" name="Science">
        <title>Genome structures resolve the early diversification of teleost fishes.</title>
        <authorList>
            <person name="Parey E."/>
            <person name="Louis A."/>
            <person name="Montfort J."/>
            <person name="Bouchez O."/>
            <person name="Roques C."/>
            <person name="Iampietro C."/>
            <person name="Lluch J."/>
            <person name="Castinel A."/>
            <person name="Donnadieu C."/>
            <person name="Desvignes T."/>
            <person name="Floi Bucao C."/>
            <person name="Jouanno E."/>
            <person name="Wen M."/>
            <person name="Mejri S."/>
            <person name="Dirks R."/>
            <person name="Jansen H."/>
            <person name="Henkel C."/>
            <person name="Chen W.J."/>
            <person name="Zahm M."/>
            <person name="Cabau C."/>
            <person name="Klopp C."/>
            <person name="Thompson A.W."/>
            <person name="Robinson-Rechavi M."/>
            <person name="Braasch I."/>
            <person name="Lecointre G."/>
            <person name="Bobe J."/>
            <person name="Postlethwait J.H."/>
            <person name="Berthelot C."/>
            <person name="Roest Crollius H."/>
            <person name="Guiguen Y."/>
        </authorList>
    </citation>
    <scope>NUCLEOTIDE SEQUENCE</scope>
    <source>
        <strain evidence="3">Concon-B</strain>
    </source>
</reference>
<evidence type="ECO:0000256" key="2">
    <source>
        <dbReference type="SAM" id="SignalP"/>
    </source>
</evidence>
<accession>A0A9Q1HWV7</accession>
<feature type="compositionally biased region" description="Polar residues" evidence="1">
    <location>
        <begin position="74"/>
        <end position="100"/>
    </location>
</feature>
<evidence type="ECO:0000256" key="1">
    <source>
        <dbReference type="SAM" id="MobiDB-lite"/>
    </source>
</evidence>
<comment type="caution">
    <text evidence="3">The sequence shown here is derived from an EMBL/GenBank/DDBJ whole genome shotgun (WGS) entry which is preliminary data.</text>
</comment>
<proteinExistence type="predicted"/>
<feature type="region of interest" description="Disordered" evidence="1">
    <location>
        <begin position="228"/>
        <end position="265"/>
    </location>
</feature>
<feature type="region of interest" description="Disordered" evidence="1">
    <location>
        <begin position="29"/>
        <end position="197"/>
    </location>
</feature>
<sequence>MLSRNILIFSAVVFLAPIFSTAPVEEKELEEAELEVETAEELSEEEEDEDDSKSRDMNMGIGAQKATAAPKGTGSASQHDASLEGGSSNGHRLNGGSSLQTGYHSTSSSTSATGGIQGGNVGEAHIQPSSSHDPSAEVPIGSSMETGFAGAGDHGSSMTQVHSPGGPGVSDPGSQITAPGNGQKLLVNGAQEGPAGPVDHFSIDPHTDLLGMADVFFPDIHAAVSDLGLDPGQSSSSGFHPDAPGGGDISSFGDHSLAPGDTAGFGAQDVQTSFLSDTTSAADVASTESTSSNGNGNGRHRPVIAIDQTVDPHGIDSQLDSTVITGVEAHTIIPQTDVMGEGSLHDAMPHTDITDLGMETVTSSHIPADATVTGDILSSSALGTAGLGEAVMDSGHTNTTELFLGSGLEAGITDSVNLQGEHIETAVPVTGDTLNTMSQAGGVGTVTANPQGVHDGLSQTGITPQGQRAASAAEQYITSGQGPQGTENVELEDTC</sequence>
<dbReference type="Proteomes" id="UP001152803">
    <property type="component" value="Unassembled WGS sequence"/>
</dbReference>
<feature type="compositionally biased region" description="Acidic residues" evidence="1">
    <location>
        <begin position="29"/>
        <end position="51"/>
    </location>
</feature>
<protein>
    <submittedName>
        <fullName evidence="3">Uncharacterized protein</fullName>
    </submittedName>
</protein>
<dbReference type="EMBL" id="JAFJMO010000009">
    <property type="protein sequence ID" value="KAJ8267641.1"/>
    <property type="molecule type" value="Genomic_DNA"/>
</dbReference>